<dbReference type="FunFam" id="3.50.50.60:FF:000138">
    <property type="entry name" value="Flavin-containing monooxygenase"/>
    <property type="match status" value="1"/>
</dbReference>
<reference evidence="10" key="1">
    <citation type="submission" date="2022-05" db="EMBL/GenBank/DDBJ databases">
        <authorList>
            <person name="Okamura Y."/>
        </authorList>
    </citation>
    <scope>NUCLEOTIDE SEQUENCE</scope>
</reference>
<keyword evidence="9" id="KW-0732">Signal</keyword>
<accession>A0A9P0THM3</accession>
<feature type="signal peptide" evidence="9">
    <location>
        <begin position="1"/>
        <end position="18"/>
    </location>
</feature>
<keyword evidence="3 8" id="KW-0285">Flavoprotein</keyword>
<dbReference type="Pfam" id="PF00743">
    <property type="entry name" value="FMO-like"/>
    <property type="match status" value="2"/>
</dbReference>
<keyword evidence="11" id="KW-1185">Reference proteome</keyword>
<evidence type="ECO:0000256" key="4">
    <source>
        <dbReference type="ARBA" id="ARBA00022827"/>
    </source>
</evidence>
<dbReference type="GO" id="GO:0004499">
    <property type="term" value="F:N,N-dimethylaniline monooxygenase activity"/>
    <property type="evidence" value="ECO:0007669"/>
    <property type="project" value="InterPro"/>
</dbReference>
<feature type="chain" id="PRO_5040393366" description="Flavin-containing monooxygenase" evidence="9">
    <location>
        <begin position="19"/>
        <end position="450"/>
    </location>
</feature>
<comment type="cofactor">
    <cofactor evidence="1 8">
        <name>FAD</name>
        <dbReference type="ChEBI" id="CHEBI:57692"/>
    </cofactor>
</comment>
<dbReference type="InterPro" id="IPR050346">
    <property type="entry name" value="FMO-like"/>
</dbReference>
<sequence>MVFFAILLFLLFNRSSNSNLIKPQLSSPRVCIIGAGIAGITSGKNLQDQGINFTILEATTTFGGTWRYEPRVGVYENGLPVFSSMYKHLRTNLPKPTMELSGFPIPDDVPSFPTWEVYYKYLQRYVQYFQLEKYMQFQHYVTRVSRVNGVWRVRHKYLPTGDEIENEFDYVIVGTGHFNQPNRPVVNGEHLFKGNVIHSHDYREPDSYRGRKVLSVGAGPSGLDITLDIATVADTIYHSHHSPMNFRTQFPPNYVKKPDIKEYNETGVLFVDGTYADVDDVIYCTGYLFNFSFLDQSAGLNISAKSVMPLHKFMVNINEPTLIIVGLIEKACLAKALEAQARYTAALVKGKFSLPSKEDMMKEWQRRADACTERGLTHGKLHYLAEKEDEYYEELSQESGIDRVPPVIYKIRQTDTQAKIDNLYTYRNYVYEIIDDNTFLRRLEGDTEAH</sequence>
<dbReference type="Proteomes" id="UP001152562">
    <property type="component" value="Unassembled WGS sequence"/>
</dbReference>
<comment type="caution">
    <text evidence="10">The sequence shown here is derived from an EMBL/GenBank/DDBJ whole genome shotgun (WGS) entry which is preliminary data.</text>
</comment>
<dbReference type="GO" id="GO:0050660">
    <property type="term" value="F:flavin adenine dinucleotide binding"/>
    <property type="evidence" value="ECO:0007669"/>
    <property type="project" value="InterPro"/>
</dbReference>
<dbReference type="InterPro" id="IPR036188">
    <property type="entry name" value="FAD/NAD-bd_sf"/>
</dbReference>
<keyword evidence="7 8" id="KW-0503">Monooxygenase</keyword>
<evidence type="ECO:0000256" key="3">
    <source>
        <dbReference type="ARBA" id="ARBA00022630"/>
    </source>
</evidence>
<dbReference type="EC" id="1.-.-.-" evidence="8"/>
<organism evidence="10 11">
    <name type="scientific">Pieris brassicae</name>
    <name type="common">White butterfly</name>
    <name type="synonym">Large white butterfly</name>
    <dbReference type="NCBI Taxonomy" id="7116"/>
    <lineage>
        <taxon>Eukaryota</taxon>
        <taxon>Metazoa</taxon>
        <taxon>Ecdysozoa</taxon>
        <taxon>Arthropoda</taxon>
        <taxon>Hexapoda</taxon>
        <taxon>Insecta</taxon>
        <taxon>Pterygota</taxon>
        <taxon>Neoptera</taxon>
        <taxon>Endopterygota</taxon>
        <taxon>Lepidoptera</taxon>
        <taxon>Glossata</taxon>
        <taxon>Ditrysia</taxon>
        <taxon>Papilionoidea</taxon>
        <taxon>Pieridae</taxon>
        <taxon>Pierinae</taxon>
        <taxon>Pieris</taxon>
    </lineage>
</organism>
<evidence type="ECO:0000256" key="5">
    <source>
        <dbReference type="ARBA" id="ARBA00022857"/>
    </source>
</evidence>
<dbReference type="PANTHER" id="PTHR23023">
    <property type="entry name" value="DIMETHYLANILINE MONOOXYGENASE"/>
    <property type="match status" value="1"/>
</dbReference>
<evidence type="ECO:0000256" key="6">
    <source>
        <dbReference type="ARBA" id="ARBA00023002"/>
    </source>
</evidence>
<keyword evidence="6 8" id="KW-0560">Oxidoreductase</keyword>
<dbReference type="InterPro" id="IPR020946">
    <property type="entry name" value="Flavin_mOase-like"/>
</dbReference>
<dbReference type="EMBL" id="CALOZG010000020">
    <property type="protein sequence ID" value="CAH4031861.1"/>
    <property type="molecule type" value="Genomic_DNA"/>
</dbReference>
<evidence type="ECO:0000313" key="10">
    <source>
        <dbReference type="EMBL" id="CAH4031861.1"/>
    </source>
</evidence>
<evidence type="ECO:0000256" key="2">
    <source>
        <dbReference type="ARBA" id="ARBA00009183"/>
    </source>
</evidence>
<evidence type="ECO:0000256" key="8">
    <source>
        <dbReference type="RuleBase" id="RU361177"/>
    </source>
</evidence>
<evidence type="ECO:0000313" key="11">
    <source>
        <dbReference type="Proteomes" id="UP001152562"/>
    </source>
</evidence>
<gene>
    <name evidence="10" type="ORF">PIBRA_LOCUS8321</name>
</gene>
<dbReference type="GO" id="GO:0050661">
    <property type="term" value="F:NADP binding"/>
    <property type="evidence" value="ECO:0007669"/>
    <property type="project" value="InterPro"/>
</dbReference>
<evidence type="ECO:0000256" key="7">
    <source>
        <dbReference type="ARBA" id="ARBA00023033"/>
    </source>
</evidence>
<dbReference type="Gene3D" id="3.50.50.60">
    <property type="entry name" value="FAD/NAD(P)-binding domain"/>
    <property type="match status" value="2"/>
</dbReference>
<protein>
    <recommendedName>
        <fullName evidence="8">Flavin-containing monooxygenase</fullName>
        <ecNumber evidence="8">1.-.-.-</ecNumber>
    </recommendedName>
</protein>
<name>A0A9P0THM3_PIEBR</name>
<dbReference type="SUPFAM" id="SSF51905">
    <property type="entry name" value="FAD/NAD(P)-binding domain"/>
    <property type="match status" value="2"/>
</dbReference>
<keyword evidence="4 8" id="KW-0274">FAD</keyword>
<evidence type="ECO:0000256" key="1">
    <source>
        <dbReference type="ARBA" id="ARBA00001974"/>
    </source>
</evidence>
<dbReference type="PRINTS" id="PR00370">
    <property type="entry name" value="FMOXYGENASE"/>
</dbReference>
<proteinExistence type="inferred from homology"/>
<keyword evidence="5" id="KW-0521">NADP</keyword>
<dbReference type="AlphaFoldDB" id="A0A9P0THM3"/>
<comment type="similarity">
    <text evidence="2 8">Belongs to the FMO family.</text>
</comment>
<dbReference type="PIRSF" id="PIRSF000332">
    <property type="entry name" value="FMO"/>
    <property type="match status" value="1"/>
</dbReference>
<dbReference type="InterPro" id="IPR000960">
    <property type="entry name" value="Flavin_mOase"/>
</dbReference>
<evidence type="ECO:0000256" key="9">
    <source>
        <dbReference type="SAM" id="SignalP"/>
    </source>
</evidence>